<accession>A0A655DHP4</accession>
<dbReference type="EMBL" id="CQQC01000235">
    <property type="protein sequence ID" value="CNU65192.1"/>
    <property type="molecule type" value="Genomic_DNA"/>
</dbReference>
<gene>
    <name evidence="1" type="ORF">ERS007661_00989</name>
</gene>
<dbReference type="Proteomes" id="UP000039217">
    <property type="component" value="Unassembled WGS sequence"/>
</dbReference>
<evidence type="ECO:0000313" key="2">
    <source>
        <dbReference type="Proteomes" id="UP000039217"/>
    </source>
</evidence>
<name>A0A655DHP4_MYCTX</name>
<sequence>MGGKTGQCAVSISLRDGASFELAAGGGGNRAAPNRDQFIQLQPSRGNDLTSQSVGFGLVDDAVQWAFQHNHDAFVDPETCDFGPVLLGFPANDELDVVGESVFSVDNEHLVLPAKDDDFVVYKKTQVVGVAEAFLVERVQLLPAHIGFGGHAVAAQFDRSGPGTWCGVNAHLVARQHSAAGDDLRGGVGFGAESRVGR</sequence>
<dbReference type="AlphaFoldDB" id="A0A655DHP4"/>
<organism evidence="1 2">
    <name type="scientific">Mycobacterium tuberculosis</name>
    <dbReference type="NCBI Taxonomy" id="1773"/>
    <lineage>
        <taxon>Bacteria</taxon>
        <taxon>Bacillati</taxon>
        <taxon>Actinomycetota</taxon>
        <taxon>Actinomycetes</taxon>
        <taxon>Mycobacteriales</taxon>
        <taxon>Mycobacteriaceae</taxon>
        <taxon>Mycobacterium</taxon>
        <taxon>Mycobacterium tuberculosis complex</taxon>
    </lineage>
</organism>
<evidence type="ECO:0000313" key="1">
    <source>
        <dbReference type="EMBL" id="CNU65192.1"/>
    </source>
</evidence>
<reference evidence="1 2" key="1">
    <citation type="submission" date="2015-03" db="EMBL/GenBank/DDBJ databases">
        <authorList>
            <consortium name="Pathogen Informatics"/>
        </authorList>
    </citation>
    <scope>NUCLEOTIDE SEQUENCE [LARGE SCALE GENOMIC DNA]</scope>
    <source>
        <strain evidence="1 2">D00501624</strain>
    </source>
</reference>
<protein>
    <submittedName>
        <fullName evidence="1">Uncharacterized protein</fullName>
    </submittedName>
</protein>
<proteinExistence type="predicted"/>